<feature type="compositionally biased region" description="Low complexity" evidence="2">
    <location>
        <begin position="617"/>
        <end position="634"/>
    </location>
</feature>
<feature type="compositionally biased region" description="Basic and acidic residues" evidence="2">
    <location>
        <begin position="567"/>
        <end position="576"/>
    </location>
</feature>
<dbReference type="OMA" id="RENDCEH"/>
<dbReference type="InterPro" id="IPR028890">
    <property type="entry name" value="Peptidase_C98"/>
</dbReference>
<feature type="compositionally biased region" description="Low complexity" evidence="2">
    <location>
        <begin position="740"/>
        <end position="750"/>
    </location>
</feature>
<dbReference type="Proteomes" id="UP000694385">
    <property type="component" value="Unassembled WGS sequence"/>
</dbReference>
<dbReference type="AlphaFoldDB" id="A0A8C5NZ65"/>
<evidence type="ECO:0000256" key="2">
    <source>
        <dbReference type="SAM" id="MobiDB-lite"/>
    </source>
</evidence>
<dbReference type="GO" id="GO:0009301">
    <property type="term" value="P:snRNA transcription"/>
    <property type="evidence" value="ECO:0007669"/>
    <property type="project" value="Ensembl"/>
</dbReference>
<dbReference type="GO" id="GO:0032183">
    <property type="term" value="F:SUMO binding"/>
    <property type="evidence" value="ECO:0007669"/>
    <property type="project" value="Ensembl"/>
</dbReference>
<feature type="compositionally biased region" description="Polar residues" evidence="2">
    <location>
        <begin position="752"/>
        <end position="765"/>
    </location>
</feature>
<proteinExistence type="predicted"/>
<dbReference type="InterPro" id="IPR033505">
    <property type="entry name" value="USPL1"/>
</dbReference>
<sequence length="926" mass="101432">MMDSLKSGNGLPVIGPGPGIGRASLPMLGYLGKSYDSAKAAPDGLCPACKEKGQLKALKPYRISFQESVLLCEDLQCIYPLGFKSLNNLISPDLEDCHTAKKPQKRKILENSCKNVPLLANSKKPRNHIATEGEQIWNRRHGEVHDEGSSDVPGSSAHSDPVRTACFLEQNETLDTGNGDMTAEEGPAPTRPLTERSMVEAPSESGRLPLCQALCVQWKNTQSLCWLDCILSALVHLEGLRNTVTSLCSEEKCIFWRLFGKYNEANKLLYSNHLDSGHCKRTTSEIFAEIEACLNEVRDEVFTKLQPQLRCTLGEMESPVFAFPLLLKIEPHIEKLFTYSFSWDFKCSQCGYQYQNRCMKSLVTFTNVIPEWHPLNAAHFGPCNSCNNKSQIRKMVLEIVPPVFMLHFVEGLPQSDLQRYAFHWEDSLYQVTSVIQYQARSHFITWILDADGSWLECDDLKGPCAARHRKCDVPASEIHIVIWERRLLHVTDEEAASVPLTKPNDRDAAGKKRPASPAPAAPCTHLPPASPTLPQDGAGHHGLPDSIVPSTLETSREAVSVIQMDFKDPPAEDRPWAETPGLLGATASSLSGPRGDPPARAPPVGSAAGDTDVPTSVSRAPAARAARPVRAEASAETEDTPLPFLPVATGRLKPEQRAPSRGSEPGRETSAPAKESPKRPFVGSWVQGLLRKGAAFMPPCVSAHARSSLVELQPAAKGATNFDGFKIKGARRKSSRTPRRTSSLQSSPQTVTPPSENLESLSHCGSPSDGESIEDLLKELQYQIDAADNKARCTTAPPVSSHPSQSQEDILAELLSPTTISTELSESVEPDLRYLEMGDSNSPAPAPSELSTHLKQDHNYCSPVKKTQCEVESDSLANSACIRALDLESPMKTDIFDEFFSTSSLTTLANDTLDLPHFDEYLFENC</sequence>
<evidence type="ECO:0000313" key="4">
    <source>
        <dbReference type="Ensembl" id="ENSJJAP00000011169.1"/>
    </source>
</evidence>
<protein>
    <submittedName>
        <fullName evidence="4">Ubiquitin specific peptidase like 1</fullName>
    </submittedName>
</protein>
<dbReference type="SUPFAM" id="SSF54001">
    <property type="entry name" value="Cysteine proteinases"/>
    <property type="match status" value="1"/>
</dbReference>
<dbReference type="Pfam" id="PF15509">
    <property type="entry name" value="DUF4650"/>
    <property type="match status" value="2"/>
</dbReference>
<feature type="compositionally biased region" description="Basic residues" evidence="2">
    <location>
        <begin position="728"/>
        <end position="739"/>
    </location>
</feature>
<accession>A0A8C5NZ65</accession>
<dbReference type="PANTHER" id="PTHR15294">
    <property type="entry name" value="RETINOVIN-RELATED"/>
    <property type="match status" value="1"/>
</dbReference>
<dbReference type="GO" id="GO:0030576">
    <property type="term" value="P:Cajal body organization"/>
    <property type="evidence" value="ECO:0007669"/>
    <property type="project" value="Ensembl"/>
</dbReference>
<name>A0A8C5NZ65_JACJA</name>
<gene>
    <name evidence="4" type="primary">Uspl1</name>
</gene>
<keyword evidence="1" id="KW-0378">Hydrolase</keyword>
<dbReference type="Pfam" id="PF15499">
    <property type="entry name" value="Peptidase_C98"/>
    <property type="match status" value="1"/>
</dbReference>
<dbReference type="InterPro" id="IPR028889">
    <property type="entry name" value="USP"/>
</dbReference>
<evidence type="ECO:0000313" key="5">
    <source>
        <dbReference type="Proteomes" id="UP000694385"/>
    </source>
</evidence>
<evidence type="ECO:0000259" key="3">
    <source>
        <dbReference type="PROSITE" id="PS50235"/>
    </source>
</evidence>
<evidence type="ECO:0000256" key="1">
    <source>
        <dbReference type="ARBA" id="ARBA00022801"/>
    </source>
</evidence>
<dbReference type="InterPro" id="IPR038765">
    <property type="entry name" value="Papain-like_cys_pep_sf"/>
</dbReference>
<dbReference type="GeneTree" id="ENSGT00390000002316"/>
<feature type="region of interest" description="Disordered" evidence="2">
    <location>
        <begin position="723"/>
        <end position="770"/>
    </location>
</feature>
<feature type="region of interest" description="Disordered" evidence="2">
    <location>
        <begin position="498"/>
        <end position="548"/>
    </location>
</feature>
<dbReference type="GO" id="GO:0015030">
    <property type="term" value="C:Cajal body"/>
    <property type="evidence" value="ECO:0007669"/>
    <property type="project" value="Ensembl"/>
</dbReference>
<dbReference type="PANTHER" id="PTHR15294:SF3">
    <property type="entry name" value="SUMO-SPECIFIC ISOPEPTIDASE USPL1"/>
    <property type="match status" value="1"/>
</dbReference>
<reference evidence="4" key="1">
    <citation type="submission" date="2025-08" db="UniProtKB">
        <authorList>
            <consortium name="Ensembl"/>
        </authorList>
    </citation>
    <scope>IDENTIFICATION</scope>
</reference>
<reference evidence="4" key="2">
    <citation type="submission" date="2025-09" db="UniProtKB">
        <authorList>
            <consortium name="Ensembl"/>
        </authorList>
    </citation>
    <scope>IDENTIFICATION</scope>
</reference>
<dbReference type="InterPro" id="IPR029388">
    <property type="entry name" value="DUF4650"/>
</dbReference>
<feature type="region of interest" description="Disordered" evidence="2">
    <location>
        <begin position="567"/>
        <end position="680"/>
    </location>
</feature>
<feature type="domain" description="USP" evidence="3">
    <location>
        <begin position="216"/>
        <end position="486"/>
    </location>
</feature>
<organism evidence="4 5">
    <name type="scientific">Jaculus jaculus</name>
    <name type="common">Lesser Egyptian jerboa</name>
    <dbReference type="NCBI Taxonomy" id="51337"/>
    <lineage>
        <taxon>Eukaryota</taxon>
        <taxon>Metazoa</taxon>
        <taxon>Chordata</taxon>
        <taxon>Craniata</taxon>
        <taxon>Vertebrata</taxon>
        <taxon>Euteleostomi</taxon>
        <taxon>Mammalia</taxon>
        <taxon>Eutheria</taxon>
        <taxon>Euarchontoglires</taxon>
        <taxon>Glires</taxon>
        <taxon>Rodentia</taxon>
        <taxon>Myomorpha</taxon>
        <taxon>Dipodoidea</taxon>
        <taxon>Dipodidae</taxon>
        <taxon>Dipodinae</taxon>
        <taxon>Jaculus</taxon>
    </lineage>
</organism>
<dbReference type="GO" id="GO:0008283">
    <property type="term" value="P:cell population proliferation"/>
    <property type="evidence" value="ECO:0007669"/>
    <property type="project" value="Ensembl"/>
</dbReference>
<keyword evidence="5" id="KW-1185">Reference proteome</keyword>
<dbReference type="Ensembl" id="ENSJJAT00000017640.1">
    <property type="protein sequence ID" value="ENSJJAP00000011169.1"/>
    <property type="gene ID" value="ENSJJAG00000014544.1"/>
</dbReference>
<dbReference type="GO" id="GO:0016929">
    <property type="term" value="F:deSUMOylase activity"/>
    <property type="evidence" value="ECO:0007669"/>
    <property type="project" value="Ensembl"/>
</dbReference>
<dbReference type="GO" id="GO:0016926">
    <property type="term" value="P:protein desumoylation"/>
    <property type="evidence" value="ECO:0007669"/>
    <property type="project" value="Ensembl"/>
</dbReference>
<dbReference type="PROSITE" id="PS50235">
    <property type="entry name" value="USP_3"/>
    <property type="match status" value="1"/>
</dbReference>